<dbReference type="GO" id="GO:0007596">
    <property type="term" value="P:blood coagulation"/>
    <property type="evidence" value="ECO:0007669"/>
    <property type="project" value="UniProtKB-KW"/>
</dbReference>
<keyword evidence="2" id="KW-0301">Gamma-carboxyglutamic acid</keyword>
<dbReference type="PANTHER" id="PTHR24278:SF31">
    <property type="entry name" value="COAGULATION FACTOR IX"/>
    <property type="match status" value="1"/>
</dbReference>
<evidence type="ECO:0000313" key="18">
    <source>
        <dbReference type="Proteomes" id="UP000574191"/>
    </source>
</evidence>
<feature type="domain" description="EGF-like" evidence="15">
    <location>
        <begin position="83"/>
        <end position="119"/>
    </location>
</feature>
<dbReference type="PROSITE" id="PS01187">
    <property type="entry name" value="EGF_CA"/>
    <property type="match status" value="1"/>
</dbReference>
<dbReference type="Gene3D" id="2.10.25.10">
    <property type="entry name" value="Laminin"/>
    <property type="match status" value="2"/>
</dbReference>
<sequence>MAKVPLLLSMCLLGACLAAENTGDRGHSSSRALLRHPSAALGCCTLSCQDLAVPIPERSCAVSGSAVVWGALCLLTLLSSLQDGDQCNPNPCKNGATCKDQINSYVCWCPAGYEGKNCEIDFTCAIKNGGCKHFCSHQPPQKVVCSCAPGYKLHEDGKSCEPTVPYPCGRITAPEAKRKLTRSMNTFEHWNITGDDPEDGPEEVQDNATESSTAAPMRITPVLRTGTRVVGGSDSMKGEVPWQVLLVNSQGLGFCGASIINEKWVVTAAHCLKPGYTHNLTAVAGEH</sequence>
<feature type="domain" description="Peptidase S1" evidence="16">
    <location>
        <begin position="229"/>
        <end position="287"/>
    </location>
</feature>
<evidence type="ECO:0000256" key="14">
    <source>
        <dbReference type="SAM" id="SignalP"/>
    </source>
</evidence>
<dbReference type="PRINTS" id="PR00010">
    <property type="entry name" value="EGFBLOOD"/>
</dbReference>
<dbReference type="InterPro" id="IPR001254">
    <property type="entry name" value="Trypsin_dom"/>
</dbReference>
<keyword evidence="18" id="KW-1185">Reference proteome</keyword>
<dbReference type="EMBL" id="VYZP01058285">
    <property type="protein sequence ID" value="NXR93420.1"/>
    <property type="molecule type" value="Genomic_DNA"/>
</dbReference>
<dbReference type="GO" id="GO:0005615">
    <property type="term" value="C:extracellular space"/>
    <property type="evidence" value="ECO:0007669"/>
    <property type="project" value="TreeGrafter"/>
</dbReference>
<evidence type="ECO:0000256" key="2">
    <source>
        <dbReference type="ARBA" id="ARBA00022479"/>
    </source>
</evidence>
<keyword evidence="3" id="KW-0964">Secreted</keyword>
<feature type="signal peptide" evidence="14">
    <location>
        <begin position="1"/>
        <end position="18"/>
    </location>
</feature>
<keyword evidence="14" id="KW-0732">Signal</keyword>
<keyword evidence="5" id="KW-0597">Phosphoprotein</keyword>
<evidence type="ECO:0000259" key="15">
    <source>
        <dbReference type="PROSITE" id="PS50026"/>
    </source>
</evidence>
<keyword evidence="4 12" id="KW-0245">EGF-like domain</keyword>
<evidence type="ECO:0000313" key="17">
    <source>
        <dbReference type="EMBL" id="NXR93420.1"/>
    </source>
</evidence>
<dbReference type="GO" id="GO:0031638">
    <property type="term" value="P:zymogen activation"/>
    <property type="evidence" value="ECO:0007669"/>
    <property type="project" value="TreeGrafter"/>
</dbReference>
<evidence type="ECO:0000256" key="12">
    <source>
        <dbReference type="PROSITE-ProRule" id="PRU00076"/>
    </source>
</evidence>
<keyword evidence="6" id="KW-0356">Hemostasis</keyword>
<dbReference type="PROSITE" id="PS00022">
    <property type="entry name" value="EGF_1"/>
    <property type="match status" value="1"/>
</dbReference>
<dbReference type="Pfam" id="PF14670">
    <property type="entry name" value="FXa_inhibition"/>
    <property type="match status" value="1"/>
</dbReference>
<dbReference type="InterPro" id="IPR001881">
    <property type="entry name" value="EGF-like_Ca-bd_dom"/>
</dbReference>
<dbReference type="Pfam" id="PF00008">
    <property type="entry name" value="EGF"/>
    <property type="match status" value="1"/>
</dbReference>
<dbReference type="InterPro" id="IPR018097">
    <property type="entry name" value="EGF_Ca-bd_CS"/>
</dbReference>
<protein>
    <submittedName>
        <fullName evidence="17">FA9 factor</fullName>
    </submittedName>
</protein>
<evidence type="ECO:0000256" key="1">
    <source>
        <dbReference type="ARBA" id="ARBA00004613"/>
    </source>
</evidence>
<dbReference type="Proteomes" id="UP000574191">
    <property type="component" value="Unassembled WGS sequence"/>
</dbReference>
<keyword evidence="8" id="KW-0094">Blood coagulation</keyword>
<keyword evidence="11" id="KW-0325">Glycoprotein</keyword>
<feature type="disulfide bond" evidence="12">
    <location>
        <begin position="109"/>
        <end position="118"/>
    </location>
</feature>
<reference evidence="17 18" key="1">
    <citation type="submission" date="2019-09" db="EMBL/GenBank/DDBJ databases">
        <title>Bird 10,000 Genomes (B10K) Project - Family phase.</title>
        <authorList>
            <person name="Zhang G."/>
        </authorList>
    </citation>
    <scope>NUCLEOTIDE SEQUENCE [LARGE SCALE GENOMIC DNA]</scope>
    <source>
        <strain evidence="17">B10K-DU-002-83</strain>
    </source>
</reference>
<accession>A0A7L2Q972</accession>
<dbReference type="InterPro" id="IPR050442">
    <property type="entry name" value="Peptidase_S1_coag_factors"/>
</dbReference>
<dbReference type="PROSITE" id="PS00134">
    <property type="entry name" value="TRYPSIN_HIS"/>
    <property type="match status" value="1"/>
</dbReference>
<feature type="non-terminal residue" evidence="17">
    <location>
        <position position="287"/>
    </location>
</feature>
<proteinExistence type="predicted"/>
<evidence type="ECO:0000256" key="4">
    <source>
        <dbReference type="ARBA" id="ARBA00022536"/>
    </source>
</evidence>
<dbReference type="SMART" id="SM00181">
    <property type="entry name" value="EGF"/>
    <property type="match status" value="2"/>
</dbReference>
<dbReference type="AlphaFoldDB" id="A0A7L2Q972"/>
<comment type="caution">
    <text evidence="12">Lacks conserved residue(s) required for the propagation of feature annotation.</text>
</comment>
<feature type="non-terminal residue" evidence="17">
    <location>
        <position position="1"/>
    </location>
</feature>
<dbReference type="InterPro" id="IPR000742">
    <property type="entry name" value="EGF"/>
</dbReference>
<evidence type="ECO:0000256" key="8">
    <source>
        <dbReference type="ARBA" id="ARBA00023084"/>
    </source>
</evidence>
<comment type="subcellular location">
    <subcellularLocation>
        <location evidence="1">Secreted</location>
    </subcellularLocation>
</comment>
<evidence type="ECO:0000256" key="6">
    <source>
        <dbReference type="ARBA" id="ARBA00022696"/>
    </source>
</evidence>
<dbReference type="CDD" id="cd00054">
    <property type="entry name" value="EGF_CA"/>
    <property type="match status" value="1"/>
</dbReference>
<evidence type="ECO:0000256" key="9">
    <source>
        <dbReference type="ARBA" id="ARBA00023145"/>
    </source>
</evidence>
<dbReference type="InterPro" id="IPR043504">
    <property type="entry name" value="Peptidase_S1_PA_chymotrypsin"/>
</dbReference>
<dbReference type="PROSITE" id="PS51257">
    <property type="entry name" value="PROKAR_LIPOPROTEIN"/>
    <property type="match status" value="1"/>
</dbReference>
<evidence type="ECO:0000256" key="7">
    <source>
        <dbReference type="ARBA" id="ARBA00022837"/>
    </source>
</evidence>
<dbReference type="InterPro" id="IPR018114">
    <property type="entry name" value="TRYPSIN_HIS"/>
</dbReference>
<evidence type="ECO:0000256" key="5">
    <source>
        <dbReference type="ARBA" id="ARBA00022553"/>
    </source>
</evidence>
<dbReference type="PROSITE" id="PS01186">
    <property type="entry name" value="EGF_2"/>
    <property type="match status" value="1"/>
</dbReference>
<evidence type="ECO:0000259" key="16">
    <source>
        <dbReference type="PROSITE" id="PS50240"/>
    </source>
</evidence>
<gene>
    <name evidence="17" type="primary">F9</name>
    <name evidence="17" type="ORF">HYPCIN_R11162</name>
</gene>
<dbReference type="GO" id="GO:0004252">
    <property type="term" value="F:serine-type endopeptidase activity"/>
    <property type="evidence" value="ECO:0007669"/>
    <property type="project" value="InterPro"/>
</dbReference>
<dbReference type="SMART" id="SM00179">
    <property type="entry name" value="EGF_CA"/>
    <property type="match status" value="1"/>
</dbReference>
<keyword evidence="10 12" id="KW-1015">Disulfide bond</keyword>
<dbReference type="InterPro" id="IPR009003">
    <property type="entry name" value="Peptidase_S1_PA"/>
</dbReference>
<dbReference type="SUPFAM" id="SSF50494">
    <property type="entry name" value="Trypsin-like serine proteases"/>
    <property type="match status" value="1"/>
</dbReference>
<evidence type="ECO:0000256" key="13">
    <source>
        <dbReference type="SAM" id="MobiDB-lite"/>
    </source>
</evidence>
<dbReference type="OrthoDB" id="8909918at2759"/>
<dbReference type="Pfam" id="PF00089">
    <property type="entry name" value="Trypsin"/>
    <property type="match status" value="1"/>
</dbReference>
<feature type="region of interest" description="Disordered" evidence="13">
    <location>
        <begin position="191"/>
        <end position="215"/>
    </location>
</feature>
<evidence type="ECO:0000256" key="3">
    <source>
        <dbReference type="ARBA" id="ARBA00022525"/>
    </source>
</evidence>
<dbReference type="FunFam" id="2.10.25.10:FF:000259">
    <property type="entry name" value="Coagulation factor VII"/>
    <property type="match status" value="1"/>
</dbReference>
<evidence type="ECO:0000256" key="11">
    <source>
        <dbReference type="ARBA" id="ARBA00023180"/>
    </source>
</evidence>
<dbReference type="Gene3D" id="2.40.10.10">
    <property type="entry name" value="Trypsin-like serine proteases"/>
    <property type="match status" value="1"/>
</dbReference>
<organism evidence="17 18">
    <name type="scientific">Hypocryptadius cinnamomeus</name>
    <dbReference type="NCBI Taxonomy" id="589841"/>
    <lineage>
        <taxon>Eukaryota</taxon>
        <taxon>Metazoa</taxon>
        <taxon>Chordata</taxon>
        <taxon>Craniata</taxon>
        <taxon>Vertebrata</taxon>
        <taxon>Euteleostomi</taxon>
        <taxon>Archelosauria</taxon>
        <taxon>Archosauria</taxon>
        <taxon>Dinosauria</taxon>
        <taxon>Saurischia</taxon>
        <taxon>Theropoda</taxon>
        <taxon>Coelurosauria</taxon>
        <taxon>Aves</taxon>
        <taxon>Neognathae</taxon>
        <taxon>Neoaves</taxon>
        <taxon>Telluraves</taxon>
        <taxon>Australaves</taxon>
        <taxon>Passeriformes</taxon>
        <taxon>Sylvioidea</taxon>
        <taxon>Zosteropidae</taxon>
        <taxon>Hypocryptadius</taxon>
    </lineage>
</organism>
<comment type="caution">
    <text evidence="17">The sequence shown here is derived from an EMBL/GenBank/DDBJ whole genome shotgun (WGS) entry which is preliminary data.</text>
</comment>
<dbReference type="InterPro" id="IPR000152">
    <property type="entry name" value="EGF-type_Asp/Asn_hydroxyl_site"/>
</dbReference>
<keyword evidence="9" id="KW-0865">Zymogen</keyword>
<dbReference type="GO" id="GO:0005509">
    <property type="term" value="F:calcium ion binding"/>
    <property type="evidence" value="ECO:0007669"/>
    <property type="project" value="InterPro"/>
</dbReference>
<keyword evidence="7" id="KW-0106">Calcium</keyword>
<dbReference type="PROSITE" id="PS50026">
    <property type="entry name" value="EGF_3"/>
    <property type="match status" value="1"/>
</dbReference>
<evidence type="ECO:0000256" key="10">
    <source>
        <dbReference type="ARBA" id="ARBA00023157"/>
    </source>
</evidence>
<dbReference type="FunFam" id="2.10.25.10:FF:000162">
    <property type="entry name" value="Coagulation factor X (Predicted)"/>
    <property type="match status" value="1"/>
</dbReference>
<feature type="chain" id="PRO_5029620308" evidence="14">
    <location>
        <begin position="19"/>
        <end position="287"/>
    </location>
</feature>
<dbReference type="PROSITE" id="PS00010">
    <property type="entry name" value="ASX_HYDROXYL"/>
    <property type="match status" value="1"/>
</dbReference>
<dbReference type="PANTHER" id="PTHR24278">
    <property type="entry name" value="COAGULATION FACTOR"/>
    <property type="match status" value="1"/>
</dbReference>
<feature type="compositionally biased region" description="Acidic residues" evidence="13">
    <location>
        <begin position="195"/>
        <end position="205"/>
    </location>
</feature>
<dbReference type="SUPFAM" id="SSF57196">
    <property type="entry name" value="EGF/Laminin"/>
    <property type="match status" value="1"/>
</dbReference>
<dbReference type="PROSITE" id="PS50240">
    <property type="entry name" value="TRYPSIN_DOM"/>
    <property type="match status" value="1"/>
</dbReference>
<name>A0A7L2Q972_9PASS</name>